<reference evidence="2" key="1">
    <citation type="submission" date="2020-10" db="EMBL/GenBank/DDBJ databases">
        <title>Taxonomic study of unclassified bacteria belonging to the class Ktedonobacteria.</title>
        <authorList>
            <person name="Yabe S."/>
            <person name="Wang C.M."/>
            <person name="Zheng Y."/>
            <person name="Sakai Y."/>
            <person name="Cavaletti L."/>
            <person name="Monciardini P."/>
            <person name="Donadio S."/>
        </authorList>
    </citation>
    <scope>NUCLEOTIDE SEQUENCE</scope>
    <source>
        <strain evidence="2">SOSP1-1</strain>
    </source>
</reference>
<dbReference type="Proteomes" id="UP000612362">
    <property type="component" value="Unassembled WGS sequence"/>
</dbReference>
<keyword evidence="3" id="KW-1185">Reference proteome</keyword>
<dbReference type="AlphaFoldDB" id="A0A8J3I958"/>
<evidence type="ECO:0000256" key="1">
    <source>
        <dbReference type="SAM" id="MobiDB-lite"/>
    </source>
</evidence>
<evidence type="ECO:0000313" key="3">
    <source>
        <dbReference type="Proteomes" id="UP000612362"/>
    </source>
</evidence>
<feature type="region of interest" description="Disordered" evidence="1">
    <location>
        <begin position="36"/>
        <end position="57"/>
    </location>
</feature>
<gene>
    <name evidence="2" type="ORF">KSX_62260</name>
</gene>
<feature type="compositionally biased region" description="Basic and acidic residues" evidence="1">
    <location>
        <begin position="39"/>
        <end position="57"/>
    </location>
</feature>
<name>A0A8J3I958_9CHLR</name>
<accession>A0A8J3I958</accession>
<dbReference type="RefSeq" id="WP_220197276.1">
    <property type="nucleotide sequence ID" value="NZ_BNJF01000003.1"/>
</dbReference>
<organism evidence="2 3">
    <name type="scientific">Ktedonospora formicarum</name>
    <dbReference type="NCBI Taxonomy" id="2778364"/>
    <lineage>
        <taxon>Bacteria</taxon>
        <taxon>Bacillati</taxon>
        <taxon>Chloroflexota</taxon>
        <taxon>Ktedonobacteria</taxon>
        <taxon>Ktedonobacterales</taxon>
        <taxon>Ktedonobacteraceae</taxon>
        <taxon>Ktedonospora</taxon>
    </lineage>
</organism>
<evidence type="ECO:0000313" key="2">
    <source>
        <dbReference type="EMBL" id="GHO48063.1"/>
    </source>
</evidence>
<sequence length="57" mass="6683">MDEEIGVRSDLIEHFVMTRASNSAAALQGNYQRTLSKSSLEREERENHSERDKLRYK</sequence>
<dbReference type="EMBL" id="BNJF01000003">
    <property type="protein sequence ID" value="GHO48063.1"/>
    <property type="molecule type" value="Genomic_DNA"/>
</dbReference>
<protein>
    <submittedName>
        <fullName evidence="2">Uncharacterized protein</fullName>
    </submittedName>
</protein>
<proteinExistence type="predicted"/>
<comment type="caution">
    <text evidence="2">The sequence shown here is derived from an EMBL/GenBank/DDBJ whole genome shotgun (WGS) entry which is preliminary data.</text>
</comment>